<evidence type="ECO:0000313" key="1">
    <source>
        <dbReference type="EMBL" id="ASJ52293.1"/>
    </source>
</evidence>
<dbReference type="AlphaFoldDB" id="A0A220MBL6"/>
<dbReference type="KEGG" id="bfm:BP422_01315"/>
<organism evidence="1 2">
    <name type="scientific">Brevibacillus formosus</name>
    <dbReference type="NCBI Taxonomy" id="54913"/>
    <lineage>
        <taxon>Bacteria</taxon>
        <taxon>Bacillati</taxon>
        <taxon>Bacillota</taxon>
        <taxon>Bacilli</taxon>
        <taxon>Bacillales</taxon>
        <taxon>Paenibacillaceae</taxon>
        <taxon>Brevibacillus</taxon>
    </lineage>
</organism>
<dbReference type="EMBL" id="CP018145">
    <property type="protein sequence ID" value="ASJ52293.1"/>
    <property type="molecule type" value="Genomic_DNA"/>
</dbReference>
<sequence length="70" mass="8062">MEGICVETRILAGILLWDEEEQYVLQTVMEDRYKLVLPQIITLASTEEKVATDELNEQYVGQNVIARCFV</sequence>
<evidence type="ECO:0000313" key="2">
    <source>
        <dbReference type="Proteomes" id="UP000197781"/>
    </source>
</evidence>
<dbReference type="Proteomes" id="UP000197781">
    <property type="component" value="Chromosome"/>
</dbReference>
<gene>
    <name evidence="1" type="ORF">BP422_01315</name>
</gene>
<name>A0A220MBL6_9BACL</name>
<reference evidence="1 2" key="1">
    <citation type="submission" date="2016-11" db="EMBL/GenBank/DDBJ databases">
        <authorList>
            <person name="Jaros S."/>
            <person name="Januszkiewicz K."/>
            <person name="Wedrychowicz H."/>
        </authorList>
    </citation>
    <scope>NUCLEOTIDE SEQUENCE [LARGE SCALE GENOMIC DNA]</scope>
    <source>
        <strain evidence="1 2">NF2</strain>
    </source>
</reference>
<accession>A0A220MBL6</accession>
<protein>
    <submittedName>
        <fullName evidence="1">Uncharacterized protein</fullName>
    </submittedName>
</protein>
<proteinExistence type="predicted"/>